<dbReference type="OrthoDB" id="6914375at2"/>
<evidence type="ECO:0000313" key="1">
    <source>
        <dbReference type="EMBL" id="SMC20201.1"/>
    </source>
</evidence>
<organism evidence="1 2">
    <name type="scientific">Andreprevotia lacus DSM 23236</name>
    <dbReference type="NCBI Taxonomy" id="1121001"/>
    <lineage>
        <taxon>Bacteria</taxon>
        <taxon>Pseudomonadati</taxon>
        <taxon>Pseudomonadota</taxon>
        <taxon>Betaproteobacteria</taxon>
        <taxon>Neisseriales</taxon>
        <taxon>Chitinibacteraceae</taxon>
        <taxon>Andreprevotia</taxon>
    </lineage>
</organism>
<keyword evidence="2" id="KW-1185">Reference proteome</keyword>
<dbReference type="RefSeq" id="WP_084089314.1">
    <property type="nucleotide sequence ID" value="NZ_FWXD01000004.1"/>
</dbReference>
<proteinExistence type="predicted"/>
<dbReference type="AlphaFoldDB" id="A0A1W1X9K4"/>
<protein>
    <submittedName>
        <fullName evidence="1">Uncharacterized protein</fullName>
    </submittedName>
</protein>
<gene>
    <name evidence="1" type="ORF">SAMN02745857_00860</name>
</gene>
<accession>A0A1W1X9K4</accession>
<sequence>MSREGDLMRRALRKRVLPLLAGMGFVGKTAHFQRRSELWLDLLTIQFHHHGGSFLLECGRTRRGDFQTHWGPLVPEAELEVAYLHRRARLIDQSEFGWFAFAGFGEDLALYDAVAQRVAGLLPQLDDWLTGQGTGSAIQAHGPAV</sequence>
<name>A0A1W1X9K4_9NEIS</name>
<reference evidence="1 2" key="1">
    <citation type="submission" date="2017-04" db="EMBL/GenBank/DDBJ databases">
        <authorList>
            <person name="Afonso C.L."/>
            <person name="Miller P.J."/>
            <person name="Scott M.A."/>
            <person name="Spackman E."/>
            <person name="Goraichik I."/>
            <person name="Dimitrov K.M."/>
            <person name="Suarez D.L."/>
            <person name="Swayne D.E."/>
        </authorList>
    </citation>
    <scope>NUCLEOTIDE SEQUENCE [LARGE SCALE GENOMIC DNA]</scope>
    <source>
        <strain evidence="1 2">DSM 23236</strain>
    </source>
</reference>
<dbReference type="Proteomes" id="UP000192761">
    <property type="component" value="Unassembled WGS sequence"/>
</dbReference>
<dbReference type="EMBL" id="FWXD01000004">
    <property type="protein sequence ID" value="SMC20201.1"/>
    <property type="molecule type" value="Genomic_DNA"/>
</dbReference>
<evidence type="ECO:0000313" key="2">
    <source>
        <dbReference type="Proteomes" id="UP000192761"/>
    </source>
</evidence>